<evidence type="ECO:0000313" key="1">
    <source>
        <dbReference type="EMBL" id="KRX85800.1"/>
    </source>
</evidence>
<dbReference type="Proteomes" id="UP000054815">
    <property type="component" value="Unassembled WGS sequence"/>
</dbReference>
<accession>A0A0V0XD09</accession>
<gene>
    <name evidence="1" type="ORF">T4E_10600</name>
</gene>
<comment type="caution">
    <text evidence="1">The sequence shown here is derived from an EMBL/GenBank/DDBJ whole genome shotgun (WGS) entry which is preliminary data.</text>
</comment>
<evidence type="ECO:0000313" key="2">
    <source>
        <dbReference type="Proteomes" id="UP000054815"/>
    </source>
</evidence>
<dbReference type="EMBL" id="JYDU01000668">
    <property type="protein sequence ID" value="KRX85800.1"/>
    <property type="molecule type" value="Genomic_DNA"/>
</dbReference>
<organism evidence="1 2">
    <name type="scientific">Trichinella pseudospiralis</name>
    <name type="common">Parasitic roundworm</name>
    <dbReference type="NCBI Taxonomy" id="6337"/>
    <lineage>
        <taxon>Eukaryota</taxon>
        <taxon>Metazoa</taxon>
        <taxon>Ecdysozoa</taxon>
        <taxon>Nematoda</taxon>
        <taxon>Enoplea</taxon>
        <taxon>Dorylaimia</taxon>
        <taxon>Trichinellida</taxon>
        <taxon>Trichinellidae</taxon>
        <taxon>Trichinella</taxon>
    </lineage>
</organism>
<proteinExistence type="predicted"/>
<feature type="non-terminal residue" evidence="1">
    <location>
        <position position="1"/>
    </location>
</feature>
<dbReference type="AlphaFoldDB" id="A0A0V0XD09"/>
<protein>
    <submittedName>
        <fullName evidence="1">Uncharacterized protein</fullName>
    </submittedName>
</protein>
<sequence length="37" mass="4538">LLYYDRFLNWVKISVSINFNLKVSRLGHSKQYKMDFN</sequence>
<name>A0A0V0XD09_TRIPS</name>
<reference evidence="1 2" key="1">
    <citation type="submission" date="2015-01" db="EMBL/GenBank/DDBJ databases">
        <title>Evolution of Trichinella species and genotypes.</title>
        <authorList>
            <person name="Korhonen P.K."/>
            <person name="Edoardo P."/>
            <person name="Giuseppe L.R."/>
            <person name="Gasser R.B."/>
        </authorList>
    </citation>
    <scope>NUCLEOTIDE SEQUENCE [LARGE SCALE GENOMIC DNA]</scope>
    <source>
        <strain evidence="1">ISS141</strain>
    </source>
</reference>